<comment type="caution">
    <text evidence="2">The sequence shown here is derived from an EMBL/GenBank/DDBJ whole genome shotgun (WGS) entry which is preliminary data.</text>
</comment>
<evidence type="ECO:0000313" key="3">
    <source>
        <dbReference type="Proteomes" id="UP001169066"/>
    </source>
</evidence>
<dbReference type="Proteomes" id="UP001169066">
    <property type="component" value="Unassembled WGS sequence"/>
</dbReference>
<dbReference type="SUPFAM" id="SSF53448">
    <property type="entry name" value="Nucleotide-diphospho-sugar transferases"/>
    <property type="match status" value="1"/>
</dbReference>
<organism evidence="2 3">
    <name type="scientific">Sulfurovum xiamenensis</name>
    <dbReference type="NCBI Taxonomy" id="3019066"/>
    <lineage>
        <taxon>Bacteria</taxon>
        <taxon>Pseudomonadati</taxon>
        <taxon>Campylobacterota</taxon>
        <taxon>Epsilonproteobacteria</taxon>
        <taxon>Campylobacterales</taxon>
        <taxon>Sulfurovaceae</taxon>
        <taxon>Sulfurovum</taxon>
    </lineage>
</organism>
<dbReference type="PANTHER" id="PTHR22916:SF3">
    <property type="entry name" value="UDP-GLCNAC:BETAGAL BETA-1,3-N-ACETYLGLUCOSAMINYLTRANSFERASE-LIKE PROTEIN 1"/>
    <property type="match status" value="1"/>
</dbReference>
<dbReference type="Pfam" id="PF00535">
    <property type="entry name" value="Glycos_transf_2"/>
    <property type="match status" value="1"/>
</dbReference>
<dbReference type="CDD" id="cd00761">
    <property type="entry name" value="Glyco_tranf_GTA_type"/>
    <property type="match status" value="1"/>
</dbReference>
<dbReference type="RefSeq" id="WP_289402298.1">
    <property type="nucleotide sequence ID" value="NZ_JAQIBC010000007.1"/>
</dbReference>
<dbReference type="InterPro" id="IPR029044">
    <property type="entry name" value="Nucleotide-diphossugar_trans"/>
</dbReference>
<dbReference type="InterPro" id="IPR001173">
    <property type="entry name" value="Glyco_trans_2-like"/>
</dbReference>
<dbReference type="Gene3D" id="3.90.550.10">
    <property type="entry name" value="Spore Coat Polysaccharide Biosynthesis Protein SpsA, Chain A"/>
    <property type="match status" value="1"/>
</dbReference>
<evidence type="ECO:0000313" key="2">
    <source>
        <dbReference type="EMBL" id="MDM5264391.1"/>
    </source>
</evidence>
<evidence type="ECO:0000259" key="1">
    <source>
        <dbReference type="Pfam" id="PF00535"/>
    </source>
</evidence>
<sequence>MLKKNPLVSVIIPTHGRSHLLRRAIESVLNQTYDNVEIIIVDDNDSNSEHRDHTEKSLQDYLRNDQIMYLKHEKNAGGSAARNTGIKASHGKYIALLDDDDEWFPQKLQKQISYFESLDTDVGVIYCSYILQEHDKDVEIIRDDKGDLTKALLMLEFDPGASSTLVFRKSVLDEIHYFDEKFARHQDLEILIRVCRHYLIDVCPEVLLKINGHNFPSPYKIEQVQQLFLETFHEDIDRLAFWDKRYVYARHYMQLASLFLHEKMMLQVVKYYLKSILKFPMMLFHNKVNTRVKLFIMNRLCKKV</sequence>
<feature type="domain" description="Glycosyltransferase 2-like" evidence="1">
    <location>
        <begin position="9"/>
        <end position="129"/>
    </location>
</feature>
<reference evidence="2" key="1">
    <citation type="submission" date="2023-01" db="EMBL/GenBank/DDBJ databases">
        <title>Sulfurovum sp. XTW-4 genome assembly.</title>
        <authorList>
            <person name="Wang J."/>
        </authorList>
    </citation>
    <scope>NUCLEOTIDE SEQUENCE</scope>
    <source>
        <strain evidence="2">XTW-4</strain>
    </source>
</reference>
<name>A0ABT7QTI3_9BACT</name>
<dbReference type="PANTHER" id="PTHR22916">
    <property type="entry name" value="GLYCOSYLTRANSFERASE"/>
    <property type="match status" value="1"/>
</dbReference>
<gene>
    <name evidence="2" type="ORF">PF327_09305</name>
</gene>
<dbReference type="EMBL" id="JAQIBC010000007">
    <property type="protein sequence ID" value="MDM5264391.1"/>
    <property type="molecule type" value="Genomic_DNA"/>
</dbReference>
<keyword evidence="3" id="KW-1185">Reference proteome</keyword>
<protein>
    <submittedName>
        <fullName evidence="2">Glycosyltransferase family 2 protein</fullName>
    </submittedName>
</protein>
<accession>A0ABT7QTI3</accession>
<proteinExistence type="predicted"/>